<dbReference type="KEGG" id="kphy:AOZ06_30340"/>
<dbReference type="EMBL" id="CP012752">
    <property type="protein sequence ID" value="ALG10624.1"/>
    <property type="molecule type" value="Genomic_DNA"/>
</dbReference>
<proteinExistence type="predicted"/>
<gene>
    <name evidence="2" type="ORF">AOZ06_30340</name>
</gene>
<feature type="signal peptide" evidence="1">
    <location>
        <begin position="1"/>
        <end position="18"/>
    </location>
</feature>
<evidence type="ECO:0000313" key="2">
    <source>
        <dbReference type="EMBL" id="ALG10624.1"/>
    </source>
</evidence>
<dbReference type="AlphaFoldDB" id="A0A0N9I3I9"/>
<dbReference type="STRING" id="860235.AOZ06_30340"/>
<feature type="chain" id="PRO_5006035808" description="HAF repeat-containing protein" evidence="1">
    <location>
        <begin position="19"/>
        <end position="381"/>
    </location>
</feature>
<organism evidence="2 3">
    <name type="scientific">Kibdelosporangium phytohabitans</name>
    <dbReference type="NCBI Taxonomy" id="860235"/>
    <lineage>
        <taxon>Bacteria</taxon>
        <taxon>Bacillati</taxon>
        <taxon>Actinomycetota</taxon>
        <taxon>Actinomycetes</taxon>
        <taxon>Pseudonocardiales</taxon>
        <taxon>Pseudonocardiaceae</taxon>
        <taxon>Kibdelosporangium</taxon>
    </lineage>
</organism>
<dbReference type="OrthoDB" id="4310309at2"/>
<dbReference type="Proteomes" id="UP000063699">
    <property type="component" value="Chromosome"/>
</dbReference>
<reference evidence="2 3" key="1">
    <citation type="submission" date="2015-07" db="EMBL/GenBank/DDBJ databases">
        <title>Genome sequencing of Kibdelosporangium phytohabitans.</title>
        <authorList>
            <person name="Qin S."/>
            <person name="Xing K."/>
        </authorList>
    </citation>
    <scope>NUCLEOTIDE SEQUENCE [LARGE SCALE GENOMIC DNA]</scope>
    <source>
        <strain evidence="2 3">KLBMP1111</strain>
    </source>
</reference>
<evidence type="ECO:0008006" key="4">
    <source>
        <dbReference type="Google" id="ProtNLM"/>
    </source>
</evidence>
<evidence type="ECO:0000256" key="1">
    <source>
        <dbReference type="SAM" id="SignalP"/>
    </source>
</evidence>
<protein>
    <recommendedName>
        <fullName evidence="4">HAF repeat-containing protein</fullName>
    </recommendedName>
</protein>
<evidence type="ECO:0000313" key="3">
    <source>
        <dbReference type="Proteomes" id="UP000063699"/>
    </source>
</evidence>
<sequence length="381" mass="38440">MRIGVTATLITALTSALAAAPPAAAGSSTITDLGTLPGDTSSTVSGLNQAGVVIGTSFARDASSVIIRERAVKWSADGVITALPLPANGTNPRSRPAGVNDSGVIAGSSYGGQAERALRWNTDNTVTVLDPLPGDTSSRATAVTADGTVVGHSLGPGRPTRAVRWSPGTTITQLPIPAGYTDSTGRAANDSNVVAGSTSGPNVPGRVLRWHPDGTSTDISAHVVIPYIINNSGAIAGWGNSSRGVRLDPDGSTVDLGSYAEPAAINATGAIAGNIGNIPYRHAARWAPDGTVSTLPSLPNDPYSLASDINDEGVTVGASSVLRSPFAMENHAVHWAASGAVTSLGFLPGGKASQAVFVNNAGTVAGWSDSAAGIRAVRWRL</sequence>
<name>A0A0N9I3I9_9PSEU</name>
<keyword evidence="3" id="KW-1185">Reference proteome</keyword>
<keyword evidence="1" id="KW-0732">Signal</keyword>
<dbReference type="RefSeq" id="WP_054292527.1">
    <property type="nucleotide sequence ID" value="NZ_CP012752.1"/>
</dbReference>
<accession>A0A0N9I3I9</accession>